<feature type="disulfide bond" evidence="2">
    <location>
        <begin position="254"/>
        <end position="269"/>
    </location>
</feature>
<feature type="disulfide bond" evidence="2">
    <location>
        <begin position="244"/>
        <end position="270"/>
    </location>
</feature>
<evidence type="ECO:0000313" key="7">
    <source>
        <dbReference type="Proteomes" id="UP000694865"/>
    </source>
</evidence>
<dbReference type="Pfam" id="PF00088">
    <property type="entry name" value="Trefoil"/>
    <property type="match status" value="3"/>
</dbReference>
<feature type="domain" description="P-type" evidence="6">
    <location>
        <begin position="199"/>
        <end position="242"/>
    </location>
</feature>
<name>A0ABM0GN71_SACKO</name>
<evidence type="ECO:0000259" key="5">
    <source>
        <dbReference type="PROSITE" id="PS50835"/>
    </source>
</evidence>
<dbReference type="PANTHER" id="PTHR46957:SF3">
    <property type="entry name" value="CYTOKINE RECEPTOR"/>
    <property type="match status" value="1"/>
</dbReference>
<feature type="transmembrane region" description="Helical" evidence="3">
    <location>
        <begin position="536"/>
        <end position="558"/>
    </location>
</feature>
<evidence type="ECO:0000259" key="6">
    <source>
        <dbReference type="PROSITE" id="PS51448"/>
    </source>
</evidence>
<keyword evidence="7" id="KW-1185">Reference proteome</keyword>
<sequence>MSGSGADNNMFIVDERGPPPSYPGTPTSFIRITPSVVIEEQLTVNEKNVPGTFVEVPQTGPSYALPNYIDHPTSVPPGENITIIETNTVHLTKTSKKVSATPGVTCGDISVLLLSIVALILFLPLGLPAVVLSGLAIGHRRGNNGLKAAKYTKISIALSFIGIGIFAIIATVCIVKHGTSTDDDCDHERHSSNSESHTEECDIVPENDRIDCNAAGGGDDTCENVACCYEEVDDIPWCSFPASCSIKESDRLSCGSEIGKFDDCSQRGCCWFNGKESDENECFLTDKCSIQVGDRIDCSFDTMEDCIGQKCCYDDGQSSPYCYYTVGCEDDTYYKNGECVNCNCNIPCNKNTGECSSNCTNGYIGIDCQQDGDPIINSIEQHSKSNAGQATGFKCTVQGNIINAEDITLTILKQSYTYIKSNEGTHPDYIMTNTFDGVVVRDNDVVTCHVDAPAGKTKGSIEAEAFTQPVLSNAPRLDDIDITKITVTWDAWNDSADSGEGPITKYEVYAENTCCLSEGSDPQTGTTWSNQSESAVIIWISVLCAVLVIIVLILLLLFARRCSKKKKMASQTDLLDNGIQEHTSSTAIEYEIPDNMKLSSNLIKVDRLAEYMKMMKDADGDKNDNLREEFKRLPVDLTAPCHVGKAELNRSKNRFKNVIAYDHSRVVLQTTGNDLGSDYINASYIDAQYEYCYDVIVEYLDMFATYSNFENTAPIYDICGSA</sequence>
<feature type="transmembrane region" description="Helical" evidence="3">
    <location>
        <begin position="111"/>
        <end position="135"/>
    </location>
</feature>
<dbReference type="InterPro" id="IPR007110">
    <property type="entry name" value="Ig-like_dom"/>
</dbReference>
<dbReference type="InterPro" id="IPR029021">
    <property type="entry name" value="Prot-tyrosine_phosphatase-like"/>
</dbReference>
<dbReference type="Gene3D" id="3.90.190.10">
    <property type="entry name" value="Protein tyrosine phosphatase superfamily"/>
    <property type="match status" value="1"/>
</dbReference>
<evidence type="ECO:0000256" key="3">
    <source>
        <dbReference type="SAM" id="Phobius"/>
    </source>
</evidence>
<accession>A0ABM0GN71</accession>
<dbReference type="CDD" id="cd00111">
    <property type="entry name" value="Trefoil"/>
    <property type="match status" value="3"/>
</dbReference>
<reference evidence="8" key="1">
    <citation type="submission" date="2025-08" db="UniProtKB">
        <authorList>
            <consortium name="RefSeq"/>
        </authorList>
    </citation>
    <scope>IDENTIFICATION</scope>
    <source>
        <tissue evidence="8">Testes</tissue>
    </source>
</reference>
<keyword evidence="3" id="KW-0472">Membrane</keyword>
<proteinExistence type="predicted"/>
<dbReference type="Proteomes" id="UP000694865">
    <property type="component" value="Unplaced"/>
</dbReference>
<comment type="caution">
    <text evidence="2">Lacks conserved residue(s) required for the propagation of feature annotation.</text>
</comment>
<organism evidence="7 8">
    <name type="scientific">Saccoglossus kowalevskii</name>
    <name type="common">Acorn worm</name>
    <dbReference type="NCBI Taxonomy" id="10224"/>
    <lineage>
        <taxon>Eukaryota</taxon>
        <taxon>Metazoa</taxon>
        <taxon>Hemichordata</taxon>
        <taxon>Enteropneusta</taxon>
        <taxon>Harrimaniidae</taxon>
        <taxon>Saccoglossus</taxon>
    </lineage>
</organism>
<dbReference type="SMART" id="SM00018">
    <property type="entry name" value="PD"/>
    <property type="match status" value="3"/>
</dbReference>
<dbReference type="InterPro" id="IPR050713">
    <property type="entry name" value="RTP_Phos/Ushers"/>
</dbReference>
<dbReference type="InterPro" id="IPR000242">
    <property type="entry name" value="PTP_cat"/>
</dbReference>
<dbReference type="SUPFAM" id="SSF57492">
    <property type="entry name" value="Trefoil"/>
    <property type="match status" value="1"/>
</dbReference>
<dbReference type="SUPFAM" id="SSF52799">
    <property type="entry name" value="(Phosphotyrosine protein) phosphatases II"/>
    <property type="match status" value="1"/>
</dbReference>
<dbReference type="Pfam" id="PF00102">
    <property type="entry name" value="Y_phosphatase"/>
    <property type="match status" value="1"/>
</dbReference>
<dbReference type="InterPro" id="IPR044913">
    <property type="entry name" value="P_trefoil_dom_sf"/>
</dbReference>
<protein>
    <submittedName>
        <fullName evidence="8">Uncharacterized protein LOC100372160</fullName>
    </submittedName>
</protein>
<dbReference type="Gene3D" id="4.10.110.10">
    <property type="entry name" value="Spasmolytic Protein, domain 1"/>
    <property type="match status" value="1"/>
</dbReference>
<gene>
    <name evidence="8" type="primary">LOC100372160</name>
</gene>
<dbReference type="RefSeq" id="XP_002733655.2">
    <property type="nucleotide sequence ID" value="XM_002733609.2"/>
</dbReference>
<feature type="transmembrane region" description="Helical" evidence="3">
    <location>
        <begin position="156"/>
        <end position="177"/>
    </location>
</feature>
<dbReference type="GeneID" id="100372160"/>
<dbReference type="PROSITE" id="PS50055">
    <property type="entry name" value="TYR_PHOSPHATASE_PTP"/>
    <property type="match status" value="1"/>
</dbReference>
<feature type="domain" description="P-type" evidence="6">
    <location>
        <begin position="242"/>
        <end position="286"/>
    </location>
</feature>
<evidence type="ECO:0000259" key="4">
    <source>
        <dbReference type="PROSITE" id="PS50055"/>
    </source>
</evidence>
<evidence type="ECO:0000256" key="2">
    <source>
        <dbReference type="PROSITE-ProRule" id="PRU00779"/>
    </source>
</evidence>
<feature type="domain" description="Tyrosine-protein phosphatase" evidence="4">
    <location>
        <begin position="626"/>
        <end position="709"/>
    </location>
</feature>
<evidence type="ECO:0000313" key="8">
    <source>
        <dbReference type="RefSeq" id="XP_002733655.2"/>
    </source>
</evidence>
<keyword evidence="3" id="KW-1133">Transmembrane helix</keyword>
<dbReference type="PROSITE" id="PS51448">
    <property type="entry name" value="P_TREFOIL_2"/>
    <property type="match status" value="3"/>
</dbReference>
<feature type="domain" description="P-type" evidence="6">
    <location>
        <begin position="286"/>
        <end position="326"/>
    </location>
</feature>
<feature type="domain" description="Ig-like" evidence="5">
    <location>
        <begin position="374"/>
        <end position="467"/>
    </location>
</feature>
<keyword evidence="3" id="KW-0812">Transmembrane</keyword>
<keyword evidence="1 2" id="KW-1015">Disulfide bond</keyword>
<feature type="disulfide bond" evidence="2">
    <location>
        <begin position="212"/>
        <end position="227"/>
    </location>
</feature>
<dbReference type="PANTHER" id="PTHR46957">
    <property type="entry name" value="CYTOKINE RECEPTOR"/>
    <property type="match status" value="1"/>
</dbReference>
<dbReference type="InterPro" id="IPR000519">
    <property type="entry name" value="P_trefoil_dom"/>
</dbReference>
<evidence type="ECO:0000256" key="1">
    <source>
        <dbReference type="ARBA" id="ARBA00023157"/>
    </source>
</evidence>
<dbReference type="PROSITE" id="PS50835">
    <property type="entry name" value="IG_LIKE"/>
    <property type="match status" value="1"/>
</dbReference>